<dbReference type="InterPro" id="IPR001107">
    <property type="entry name" value="Band_7"/>
</dbReference>
<dbReference type="SMART" id="SM00244">
    <property type="entry name" value="PHB"/>
    <property type="match status" value="1"/>
</dbReference>
<evidence type="ECO:0000256" key="5">
    <source>
        <dbReference type="SAM" id="MobiDB-lite"/>
    </source>
</evidence>
<comment type="subcellular location">
    <subcellularLocation>
        <location evidence="1">Membrane</location>
    </subcellularLocation>
</comment>
<name>A0A7Y9H0G5_9ACTN</name>
<evidence type="ECO:0000256" key="1">
    <source>
        <dbReference type="ARBA" id="ARBA00004370"/>
    </source>
</evidence>
<dbReference type="GO" id="GO:0005886">
    <property type="term" value="C:plasma membrane"/>
    <property type="evidence" value="ECO:0007669"/>
    <property type="project" value="TreeGrafter"/>
</dbReference>
<dbReference type="Pfam" id="PF01145">
    <property type="entry name" value="Band_7"/>
    <property type="match status" value="1"/>
</dbReference>
<keyword evidence="4" id="KW-0175">Coiled coil</keyword>
<dbReference type="AlphaFoldDB" id="A0A7Y9H0G5"/>
<dbReference type="RefSeq" id="WP_179618324.1">
    <property type="nucleotide sequence ID" value="NZ_JACCBW010000001.1"/>
</dbReference>
<feature type="region of interest" description="Disordered" evidence="5">
    <location>
        <begin position="492"/>
        <end position="522"/>
    </location>
</feature>
<evidence type="ECO:0000256" key="4">
    <source>
        <dbReference type="SAM" id="Coils"/>
    </source>
</evidence>
<keyword evidence="9" id="KW-1185">Reference proteome</keyword>
<reference evidence="8 9" key="1">
    <citation type="submission" date="2020-07" db="EMBL/GenBank/DDBJ databases">
        <authorList>
            <person name="Partida-Martinez L."/>
            <person name="Huntemann M."/>
            <person name="Clum A."/>
            <person name="Wang J."/>
            <person name="Palaniappan K."/>
            <person name="Ritter S."/>
            <person name="Chen I.-M."/>
            <person name="Stamatis D."/>
            <person name="Reddy T."/>
            <person name="O'Malley R."/>
            <person name="Daum C."/>
            <person name="Shapiro N."/>
            <person name="Ivanova N."/>
            <person name="Kyrpides N."/>
            <person name="Woyke T."/>
        </authorList>
    </citation>
    <scope>NUCLEOTIDE SEQUENCE [LARGE SCALE GENOMIC DNA]</scope>
    <source>
        <strain evidence="8 9">AT2.17</strain>
    </source>
</reference>
<evidence type="ECO:0000313" key="8">
    <source>
        <dbReference type="EMBL" id="NYE35706.1"/>
    </source>
</evidence>
<dbReference type="InterPro" id="IPR027705">
    <property type="entry name" value="Flotillin_fam"/>
</dbReference>
<dbReference type="GO" id="GO:0072659">
    <property type="term" value="P:protein localization to plasma membrane"/>
    <property type="evidence" value="ECO:0007669"/>
    <property type="project" value="TreeGrafter"/>
</dbReference>
<organism evidence="8 9">
    <name type="scientific">Nocardioides cavernae</name>
    <dbReference type="NCBI Taxonomy" id="1921566"/>
    <lineage>
        <taxon>Bacteria</taxon>
        <taxon>Bacillati</taxon>
        <taxon>Actinomycetota</taxon>
        <taxon>Actinomycetes</taxon>
        <taxon>Propionibacteriales</taxon>
        <taxon>Nocardioidaceae</taxon>
        <taxon>Nocardioides</taxon>
    </lineage>
</organism>
<sequence length="522" mass="54875">MFGLSPVVTSVIGLVVLLVLLALLVTTRYKVAGPNESFIVTGRKGKGEVRNPETGEISTDLSGQKVVMGGGVFVIPFVQRLATLDLSSRRISVQIRGAVSGQGIKLNLDGVALVKVGGNEDSIRAAGQRFLSQQSEIETFTQEVLAGALRSIVGSMSVEQIIRDRAAFAQRVAEESESSLTGQGLVLDTFQIQDITDDGSYLADLGRPEAAKLNQLASIAEANARQAAEQARIAAEQEIAVTQRALALKNAEIKAETDAANAQAAAAGPLAQADRDQAVLLEQEKVAVRQAALKERELDTEVRKPADAERYRVETEAQGRRNSQILEAEARKAASIAAAEAQAEEARLTGEGEKSRRSALAEAEAIEGAKRGEAEKARRVAEADATRAEGEARAAAILAAGQAEAEAMDKKAEAFAGYNEAAVLQMLIEVMPKVAAELARPMAGIDKLTVISADGAGELPRQVTNNLVQTMELLKSTTGLDVESLIQKYAGTDGASAPTASRPALSEPEPAAPAPADGQPLS</sequence>
<reference evidence="8 9" key="2">
    <citation type="submission" date="2020-08" db="EMBL/GenBank/DDBJ databases">
        <title>The Agave Microbiome: Exploring the role of microbial communities in plant adaptations to desert environments.</title>
        <authorList>
            <person name="Partida-Martinez L.P."/>
        </authorList>
    </citation>
    <scope>NUCLEOTIDE SEQUENCE [LARGE SCALE GENOMIC DNA]</scope>
    <source>
        <strain evidence="8 9">AT2.17</strain>
    </source>
</reference>
<evidence type="ECO:0000259" key="7">
    <source>
        <dbReference type="SMART" id="SM00244"/>
    </source>
</evidence>
<keyword evidence="6" id="KW-0812">Transmembrane</keyword>
<dbReference type="Proteomes" id="UP000549911">
    <property type="component" value="Unassembled WGS sequence"/>
</dbReference>
<comment type="similarity">
    <text evidence="2">Belongs to the band 7/mec-2 family. Flotillin subfamily.</text>
</comment>
<feature type="transmembrane region" description="Helical" evidence="6">
    <location>
        <begin position="6"/>
        <end position="25"/>
    </location>
</feature>
<evidence type="ECO:0000256" key="2">
    <source>
        <dbReference type="ARBA" id="ARBA00007161"/>
    </source>
</evidence>
<dbReference type="EMBL" id="JACCBW010000001">
    <property type="protein sequence ID" value="NYE35706.1"/>
    <property type="molecule type" value="Genomic_DNA"/>
</dbReference>
<dbReference type="PANTHER" id="PTHR13806">
    <property type="entry name" value="FLOTILLIN-RELATED"/>
    <property type="match status" value="1"/>
</dbReference>
<proteinExistence type="inferred from homology"/>
<gene>
    <name evidence="8" type="ORF">F4692_000810</name>
</gene>
<keyword evidence="3 6" id="KW-0472">Membrane</keyword>
<keyword evidence="6" id="KW-1133">Transmembrane helix</keyword>
<dbReference type="Gene3D" id="3.30.479.30">
    <property type="entry name" value="Band 7 domain"/>
    <property type="match status" value="1"/>
</dbReference>
<feature type="coiled-coil region" evidence="4">
    <location>
        <begin position="210"/>
        <end position="245"/>
    </location>
</feature>
<evidence type="ECO:0000256" key="3">
    <source>
        <dbReference type="ARBA" id="ARBA00023136"/>
    </source>
</evidence>
<dbReference type="InterPro" id="IPR036013">
    <property type="entry name" value="Band_7/SPFH_dom_sf"/>
</dbReference>
<comment type="caution">
    <text evidence="8">The sequence shown here is derived from an EMBL/GenBank/DDBJ whole genome shotgun (WGS) entry which is preliminary data.</text>
</comment>
<feature type="domain" description="Band 7" evidence="7">
    <location>
        <begin position="27"/>
        <end position="220"/>
    </location>
</feature>
<accession>A0A7Y9H0G5</accession>
<dbReference type="Pfam" id="PF15975">
    <property type="entry name" value="Flot"/>
    <property type="match status" value="1"/>
</dbReference>
<dbReference type="PANTHER" id="PTHR13806:SF46">
    <property type="entry name" value="FLOTILLIN-1-RELATED"/>
    <property type="match status" value="1"/>
</dbReference>
<dbReference type="InterPro" id="IPR031905">
    <property type="entry name" value="Flotillin_C"/>
</dbReference>
<feature type="compositionally biased region" description="Low complexity" evidence="5">
    <location>
        <begin position="500"/>
        <end position="509"/>
    </location>
</feature>
<evidence type="ECO:0000313" key="9">
    <source>
        <dbReference type="Proteomes" id="UP000549911"/>
    </source>
</evidence>
<protein>
    <submittedName>
        <fullName evidence="8">Flotillin</fullName>
    </submittedName>
</protein>
<dbReference type="SUPFAM" id="SSF117892">
    <property type="entry name" value="Band 7/SPFH domain"/>
    <property type="match status" value="1"/>
</dbReference>
<dbReference type="CDD" id="cd03399">
    <property type="entry name" value="SPFH_flotillin"/>
    <property type="match status" value="1"/>
</dbReference>
<dbReference type="GO" id="GO:0002020">
    <property type="term" value="F:protease binding"/>
    <property type="evidence" value="ECO:0007669"/>
    <property type="project" value="TreeGrafter"/>
</dbReference>
<evidence type="ECO:0000256" key="6">
    <source>
        <dbReference type="SAM" id="Phobius"/>
    </source>
</evidence>